<organism evidence="14 15">
    <name type="scientific">Trypanosoma equiperdum</name>
    <dbReference type="NCBI Taxonomy" id="5694"/>
    <lineage>
        <taxon>Eukaryota</taxon>
        <taxon>Discoba</taxon>
        <taxon>Euglenozoa</taxon>
        <taxon>Kinetoplastea</taxon>
        <taxon>Metakinetoplastina</taxon>
        <taxon>Trypanosomatida</taxon>
        <taxon>Trypanosomatidae</taxon>
        <taxon>Trypanosoma</taxon>
    </lineage>
</organism>
<keyword evidence="5 11" id="KW-0732">Signal</keyword>
<evidence type="ECO:0000256" key="1">
    <source>
        <dbReference type="ARBA" id="ARBA00002523"/>
    </source>
</evidence>
<dbReference type="EMBL" id="CZPT02001321">
    <property type="protein sequence ID" value="SCU69878.1"/>
    <property type="molecule type" value="Genomic_DNA"/>
</dbReference>
<evidence type="ECO:0000256" key="11">
    <source>
        <dbReference type="SAM" id="SignalP"/>
    </source>
</evidence>
<dbReference type="GeneID" id="92375387"/>
<accession>A0A1G4IC17</accession>
<proteinExistence type="predicted"/>
<feature type="compositionally biased region" description="Polar residues" evidence="10">
    <location>
        <begin position="177"/>
        <end position="198"/>
    </location>
</feature>
<keyword evidence="8" id="KW-0325">Glycoprotein</keyword>
<feature type="signal peptide" evidence="11">
    <location>
        <begin position="1"/>
        <end position="20"/>
    </location>
</feature>
<evidence type="ECO:0000259" key="13">
    <source>
        <dbReference type="Pfam" id="PF10659"/>
    </source>
</evidence>
<dbReference type="Pfam" id="PF10659">
    <property type="entry name" value="Trypan_glycop_C"/>
    <property type="match status" value="1"/>
</dbReference>
<keyword evidence="3" id="KW-1003">Cell membrane</keyword>
<feature type="domain" description="Trypanosome variant surface glycoprotein A-type N-terminal" evidence="12">
    <location>
        <begin position="11"/>
        <end position="376"/>
    </location>
</feature>
<feature type="region of interest" description="Disordered" evidence="10">
    <location>
        <begin position="177"/>
        <end position="204"/>
    </location>
</feature>
<evidence type="ECO:0000256" key="2">
    <source>
        <dbReference type="ARBA" id="ARBA00004609"/>
    </source>
</evidence>
<evidence type="ECO:0000256" key="10">
    <source>
        <dbReference type="SAM" id="MobiDB-lite"/>
    </source>
</evidence>
<dbReference type="AlphaFoldDB" id="A0A1G4IC17"/>
<evidence type="ECO:0000256" key="9">
    <source>
        <dbReference type="ARBA" id="ARBA00023288"/>
    </source>
</evidence>
<dbReference type="Gene3D" id="3.30.1680.40">
    <property type="match status" value="1"/>
</dbReference>
<evidence type="ECO:0000256" key="8">
    <source>
        <dbReference type="ARBA" id="ARBA00023180"/>
    </source>
</evidence>
<dbReference type="GO" id="GO:0042783">
    <property type="term" value="P:symbiont-mediated evasion of host immune response"/>
    <property type="evidence" value="ECO:0007669"/>
    <property type="project" value="InterPro"/>
</dbReference>
<comment type="function">
    <text evidence="1">VSG forms a coat on the surface of the parasite. The trypanosome evades the immune response of the host by expressing a series of antigenically distinct VSGs from an estimated 1000 VSG genes.</text>
</comment>
<dbReference type="InterPro" id="IPR001812">
    <property type="entry name" value="Trypano_VSG_A_N_dom"/>
</dbReference>
<feature type="chain" id="PRO_5009235522" evidence="11">
    <location>
        <begin position="21"/>
        <end position="528"/>
    </location>
</feature>
<evidence type="ECO:0000256" key="5">
    <source>
        <dbReference type="ARBA" id="ARBA00022729"/>
    </source>
</evidence>
<keyword evidence="6" id="KW-0472">Membrane</keyword>
<evidence type="ECO:0000313" key="14">
    <source>
        <dbReference type="EMBL" id="SCU69878.1"/>
    </source>
</evidence>
<evidence type="ECO:0000313" key="15">
    <source>
        <dbReference type="Proteomes" id="UP000195570"/>
    </source>
</evidence>
<dbReference type="Proteomes" id="UP000195570">
    <property type="component" value="Unassembled WGS sequence"/>
</dbReference>
<feature type="domain" description="Trypanosome variant surface glycoprotein C-terminal" evidence="13">
    <location>
        <begin position="416"/>
        <end position="510"/>
    </location>
</feature>
<dbReference type="RefSeq" id="XP_067080771.1">
    <property type="nucleotide sequence ID" value="XM_067224670.1"/>
</dbReference>
<evidence type="ECO:0000256" key="6">
    <source>
        <dbReference type="ARBA" id="ARBA00023136"/>
    </source>
</evidence>
<gene>
    <name evidence="14" type="ORF">TEOVI_000144700</name>
</gene>
<dbReference type="InterPro" id="IPR019609">
    <property type="entry name" value="Variant_surf_glycoprt_trypan_C"/>
</dbReference>
<dbReference type="FunFam" id="3.30.1680.40:FF:000001">
    <property type="entry name" value="Variant surface glycoprotein (VSG, atypical), putative"/>
    <property type="match status" value="1"/>
</dbReference>
<dbReference type="Gene3D" id="1.10.470.10">
    <property type="entry name" value="Variant Surface Glycoprotein, subunit A, domain 2"/>
    <property type="match status" value="1"/>
</dbReference>
<sequence length="528" mass="56175">MTKWQQTISALLILIHTVRQQETGDAEAFSGAAMAQLCKLSELLSAVPGDAHNAIAEAHDRTVAALQAAALVRAAETAPCRSKDRVVLAAVAQAAEKCAQDAIHDAKTATTLGTDAVAQAAAMSGHIAEFLTLLHAASETGTTNGYCLTAESAQTITTAADTNLQCRKSTIASTRQKKSYSQTDLTNTGFPQIQTTDAKGSGSAAGKCQLTKKGTAGPAASDVFQAQKAHKLIAGLLTLTTSQADGPTMALTDTTNIAPNGQNQGTEPIHLLFKAVTALKNIQPAVNCGETAESIVKHVVDTGRVQHLLEAIVAVGRQEAQKPPNSDIAKAMLTATAGSDQDQGQKIWDKIKGTAAKEITANKAADKPLNQIETADNHRTTIVYHTQQIAEKLTKLEKDLEGASENQVSKQIADTCNKITNVNERNNKAFCSYNETVAEGDKKCKFDETKASKSGVPVTQPQTGGSETTTEKCKGKEQKDCKDGCKWDGKECKDSSFLSNKEFALIVFAFSFNDFCSNIYDSRYFSNI</sequence>
<evidence type="ECO:0000256" key="3">
    <source>
        <dbReference type="ARBA" id="ARBA00022475"/>
    </source>
</evidence>
<reference evidence="14" key="1">
    <citation type="submission" date="2016-09" db="EMBL/GenBank/DDBJ databases">
        <authorList>
            <person name="Hebert L."/>
            <person name="Moumen B."/>
        </authorList>
    </citation>
    <scope>NUCLEOTIDE SEQUENCE [LARGE SCALE GENOMIC DNA]</scope>
    <source>
        <strain evidence="14">OVI</strain>
    </source>
</reference>
<dbReference type="GO" id="GO:0005886">
    <property type="term" value="C:plasma membrane"/>
    <property type="evidence" value="ECO:0007669"/>
    <property type="project" value="UniProtKB-SubCell"/>
</dbReference>
<keyword evidence="9" id="KW-0449">Lipoprotein</keyword>
<comment type="caution">
    <text evidence="14">The sequence shown here is derived from an EMBL/GenBank/DDBJ whole genome shotgun (WGS) entry which is preliminary data.</text>
</comment>
<evidence type="ECO:0000256" key="4">
    <source>
        <dbReference type="ARBA" id="ARBA00022622"/>
    </source>
</evidence>
<dbReference type="SUPFAM" id="SSF58087">
    <property type="entry name" value="Variant surface glycoprotein (N-terminal domain)"/>
    <property type="match status" value="1"/>
</dbReference>
<dbReference type="GO" id="GO:0098552">
    <property type="term" value="C:side of membrane"/>
    <property type="evidence" value="ECO:0007669"/>
    <property type="project" value="UniProtKB-KW"/>
</dbReference>
<dbReference type="Gene3D" id="3.90.150.10">
    <property type="entry name" value="Variant Surface Glycoprotein, subunit A domain 1"/>
    <property type="match status" value="1"/>
</dbReference>
<comment type="subcellular location">
    <subcellularLocation>
        <location evidence="2">Cell membrane</location>
        <topology evidence="2">Lipid-anchor</topology>
        <topology evidence="2">GPI-anchor</topology>
    </subcellularLocation>
</comment>
<keyword evidence="15" id="KW-1185">Reference proteome</keyword>
<keyword evidence="4" id="KW-0336">GPI-anchor</keyword>
<evidence type="ECO:0000256" key="7">
    <source>
        <dbReference type="ARBA" id="ARBA00023157"/>
    </source>
</evidence>
<keyword evidence="7" id="KW-1015">Disulfide bond</keyword>
<protein>
    <submittedName>
        <fullName evidence="14">Trypanosome variant surface glycoprotein (A-type)/Trypanosome variant surface glycoprotein C-terminal domain containing protein, putative</fullName>
    </submittedName>
</protein>
<dbReference type="Pfam" id="PF00913">
    <property type="entry name" value="Trypan_glycop"/>
    <property type="match status" value="1"/>
</dbReference>
<dbReference type="Gene3D" id="3.30.1680.30">
    <property type="match status" value="1"/>
</dbReference>
<evidence type="ECO:0000259" key="12">
    <source>
        <dbReference type="Pfam" id="PF00913"/>
    </source>
</evidence>
<name>A0A1G4IC17_TRYEQ</name>
<dbReference type="VEuPathDB" id="TriTrypDB:TEOVI_000144700"/>